<dbReference type="Proteomes" id="UP000694865">
    <property type="component" value="Unplaced"/>
</dbReference>
<evidence type="ECO:0000256" key="2">
    <source>
        <dbReference type="ARBA" id="ARBA00023157"/>
    </source>
</evidence>
<reference evidence="9" key="1">
    <citation type="submission" date="2025-08" db="UniProtKB">
        <authorList>
            <consortium name="RefSeq"/>
        </authorList>
    </citation>
    <scope>IDENTIFICATION</scope>
    <source>
        <tissue evidence="9">Testes</tissue>
    </source>
</reference>
<keyword evidence="5" id="KW-0472">Membrane</keyword>
<feature type="compositionally biased region" description="Basic and acidic residues" evidence="4">
    <location>
        <begin position="482"/>
        <end position="491"/>
    </location>
</feature>
<name>A0ABM0GIU8_SACKO</name>
<dbReference type="PROSITE" id="PS01180">
    <property type="entry name" value="CUB"/>
    <property type="match status" value="3"/>
</dbReference>
<sequence>MSSFCISAILWGFVFLPIPAWYSKVAAADDVKRKQGQHNSNQCDAILSGYSGEFTSPNYPDNYPSDQDCYYTITVPTGMLVRLEFDFLSIETENDYIKVYDGPSSQNILIGLYSGSTIPTVRLSLGTVIEAHFHSDDFREFQGFAARFTAVDDHCGGSFLADMGIFTSPNYPENYDDNMDCYYFISVSEGKTIQIQFNEFNLEDVCCDKVDIYDGDTMSAALLGSYKGTSVPPIITSSSSDIIVHLTSDHSKTNKGFDAIYTSKSEDVSVCSSPQTTNLGGLIYSHDTYPRDYPALSTCRLSIHPLGVYDQVYLKFLDVDLYIAADNGECYEGDVIILLYRSEPVLHAICHGNGTGVSYTDSLGITIEMSFTNLVVTSEYRGFKAIYSLYYEKDTISQSCLHGHDFLCSNYRCISDSLRCNNYDNCGDNSDEDNCSTSYLVIAIAGGGGVLLIGIIIIVTCLLCCRSSRHASSANASNTRAHPVDNERTNETPEYGRPATAPALSVDESNPPFNPLYNQQYSDSVYVNPATGQAYHRQKEPPPPYSVDGSLPAVVQTLPALT</sequence>
<protein>
    <submittedName>
        <fullName evidence="9">Cubilin-like</fullName>
    </submittedName>
</protein>
<feature type="domain" description="CUB" evidence="7">
    <location>
        <begin position="155"/>
        <end position="264"/>
    </location>
</feature>
<evidence type="ECO:0000313" key="8">
    <source>
        <dbReference type="Proteomes" id="UP000694865"/>
    </source>
</evidence>
<dbReference type="GeneID" id="100376148"/>
<dbReference type="PROSITE" id="PS01209">
    <property type="entry name" value="LDLRA_1"/>
    <property type="match status" value="1"/>
</dbReference>
<proteinExistence type="predicted"/>
<dbReference type="InterPro" id="IPR035914">
    <property type="entry name" value="Sperma_CUB_dom_sf"/>
</dbReference>
<feature type="region of interest" description="Disordered" evidence="4">
    <location>
        <begin position="475"/>
        <end position="510"/>
    </location>
</feature>
<feature type="signal peptide" evidence="6">
    <location>
        <begin position="1"/>
        <end position="28"/>
    </location>
</feature>
<keyword evidence="1" id="KW-0677">Repeat</keyword>
<feature type="domain" description="CUB" evidence="7">
    <location>
        <begin position="271"/>
        <end position="390"/>
    </location>
</feature>
<dbReference type="InterPro" id="IPR000859">
    <property type="entry name" value="CUB_dom"/>
</dbReference>
<feature type="transmembrane region" description="Helical" evidence="5">
    <location>
        <begin position="439"/>
        <end position="465"/>
    </location>
</feature>
<dbReference type="Gene3D" id="2.60.120.290">
    <property type="entry name" value="Spermadhesin, CUB domain"/>
    <property type="match status" value="3"/>
</dbReference>
<feature type="chain" id="PRO_5046297285" evidence="6">
    <location>
        <begin position="29"/>
        <end position="562"/>
    </location>
</feature>
<evidence type="ECO:0000256" key="5">
    <source>
        <dbReference type="SAM" id="Phobius"/>
    </source>
</evidence>
<dbReference type="Pfam" id="PF00431">
    <property type="entry name" value="CUB"/>
    <property type="match status" value="2"/>
</dbReference>
<feature type="disulfide bond" evidence="3">
    <location>
        <begin position="420"/>
        <end position="435"/>
    </location>
</feature>
<keyword evidence="2 3" id="KW-1015">Disulfide bond</keyword>
<dbReference type="PROSITE" id="PS50068">
    <property type="entry name" value="LDLRA_2"/>
    <property type="match status" value="1"/>
</dbReference>
<dbReference type="SMART" id="SM00192">
    <property type="entry name" value="LDLa"/>
    <property type="match status" value="1"/>
</dbReference>
<gene>
    <name evidence="9" type="primary">LOC100376148</name>
</gene>
<evidence type="ECO:0000256" key="1">
    <source>
        <dbReference type="ARBA" id="ARBA00022737"/>
    </source>
</evidence>
<comment type="caution">
    <text evidence="3">Lacks conserved residue(s) required for the propagation of feature annotation.</text>
</comment>
<keyword evidence="6" id="KW-0732">Signal</keyword>
<feature type="domain" description="CUB" evidence="7">
    <location>
        <begin position="43"/>
        <end position="151"/>
    </location>
</feature>
<feature type="disulfide bond" evidence="3">
    <location>
        <begin position="408"/>
        <end position="426"/>
    </location>
</feature>
<accession>A0ABM0GIU8</accession>
<dbReference type="SMART" id="SM00042">
    <property type="entry name" value="CUB"/>
    <property type="match status" value="3"/>
</dbReference>
<dbReference type="SUPFAM" id="SSF49854">
    <property type="entry name" value="Spermadhesin, CUB domain"/>
    <property type="match status" value="2"/>
</dbReference>
<evidence type="ECO:0000259" key="7">
    <source>
        <dbReference type="PROSITE" id="PS01180"/>
    </source>
</evidence>
<dbReference type="CDD" id="cd00041">
    <property type="entry name" value="CUB"/>
    <property type="match status" value="2"/>
</dbReference>
<dbReference type="InterPro" id="IPR036055">
    <property type="entry name" value="LDL_receptor-like_sf"/>
</dbReference>
<dbReference type="InterPro" id="IPR023415">
    <property type="entry name" value="LDLR_class-A_CS"/>
</dbReference>
<dbReference type="Gene3D" id="4.10.400.10">
    <property type="entry name" value="Low-density Lipoprotein Receptor"/>
    <property type="match status" value="1"/>
</dbReference>
<dbReference type="Pfam" id="PF00057">
    <property type="entry name" value="Ldl_recept_a"/>
    <property type="match status" value="1"/>
</dbReference>
<organism evidence="8 9">
    <name type="scientific">Saccoglossus kowalevskii</name>
    <name type="common">Acorn worm</name>
    <dbReference type="NCBI Taxonomy" id="10224"/>
    <lineage>
        <taxon>Eukaryota</taxon>
        <taxon>Metazoa</taxon>
        <taxon>Hemichordata</taxon>
        <taxon>Enteropneusta</taxon>
        <taxon>Harrimaniidae</taxon>
        <taxon>Saccoglossus</taxon>
    </lineage>
</organism>
<keyword evidence="8" id="KW-1185">Reference proteome</keyword>
<dbReference type="PANTHER" id="PTHR24251">
    <property type="entry name" value="OVOCHYMASE-RELATED"/>
    <property type="match status" value="1"/>
</dbReference>
<evidence type="ECO:0000256" key="4">
    <source>
        <dbReference type="SAM" id="MobiDB-lite"/>
    </source>
</evidence>
<keyword evidence="5" id="KW-1133">Transmembrane helix</keyword>
<dbReference type="InterPro" id="IPR002172">
    <property type="entry name" value="LDrepeatLR_classA_rpt"/>
</dbReference>
<evidence type="ECO:0000256" key="3">
    <source>
        <dbReference type="PROSITE-ProRule" id="PRU00124"/>
    </source>
</evidence>
<dbReference type="SUPFAM" id="SSF57424">
    <property type="entry name" value="LDL receptor-like module"/>
    <property type="match status" value="1"/>
</dbReference>
<dbReference type="RefSeq" id="XP_002730804.1">
    <property type="nucleotide sequence ID" value="XM_002730758.2"/>
</dbReference>
<keyword evidence="5" id="KW-0812">Transmembrane</keyword>
<dbReference type="CDD" id="cd00112">
    <property type="entry name" value="LDLa"/>
    <property type="match status" value="1"/>
</dbReference>
<evidence type="ECO:0000313" key="9">
    <source>
        <dbReference type="RefSeq" id="XP_002730804.1"/>
    </source>
</evidence>
<evidence type="ECO:0000256" key="6">
    <source>
        <dbReference type="SAM" id="SignalP"/>
    </source>
</evidence>